<comment type="similarity">
    <text evidence="1">Belongs to the YciI family.</text>
</comment>
<comment type="caution">
    <text evidence="3">The sequence shown here is derived from an EMBL/GenBank/DDBJ whole genome shotgun (WGS) entry which is preliminary data.</text>
</comment>
<evidence type="ECO:0000313" key="3">
    <source>
        <dbReference type="EMBL" id="MCK9875490.1"/>
    </source>
</evidence>
<accession>A0ABT0JVB2</accession>
<dbReference type="SUPFAM" id="SSF54909">
    <property type="entry name" value="Dimeric alpha+beta barrel"/>
    <property type="match status" value="1"/>
</dbReference>
<name>A0ABT0JVB2_9ACTN</name>
<sequence length="136" mass="14754">MSRHTGGRSTEEETVKYLIIMQVDPTVLEQLTDDQQAQIRKGHGAFIAAVKERGEFVATQALADPGQSKVVRSSGGQPEVTDGPFVESKEFMGGFYLLDVEDEARAVELALQIPDAHIPGLALELRPVMFADLGEG</sequence>
<evidence type="ECO:0000259" key="2">
    <source>
        <dbReference type="Pfam" id="PF03795"/>
    </source>
</evidence>
<dbReference type="Proteomes" id="UP001201873">
    <property type="component" value="Unassembled WGS sequence"/>
</dbReference>
<protein>
    <submittedName>
        <fullName evidence="3">YciI family protein</fullName>
    </submittedName>
</protein>
<reference evidence="3 4" key="1">
    <citation type="submission" date="2022-04" db="EMBL/GenBank/DDBJ databases">
        <title>Genome diversity in the genus Frankia.</title>
        <authorList>
            <person name="Carlos-Shanley C."/>
            <person name="Hahn D."/>
        </authorList>
    </citation>
    <scope>NUCLEOTIDE SEQUENCE [LARGE SCALE GENOMIC DNA]</scope>
    <source>
        <strain evidence="3 4">Ag45/Mut15</strain>
    </source>
</reference>
<dbReference type="InterPro" id="IPR011008">
    <property type="entry name" value="Dimeric_a/b-barrel"/>
</dbReference>
<dbReference type="EMBL" id="JALKFT010000005">
    <property type="protein sequence ID" value="MCK9875490.1"/>
    <property type="molecule type" value="Genomic_DNA"/>
</dbReference>
<dbReference type="Pfam" id="PF03795">
    <property type="entry name" value="YCII"/>
    <property type="match status" value="1"/>
</dbReference>
<evidence type="ECO:0000256" key="1">
    <source>
        <dbReference type="ARBA" id="ARBA00007689"/>
    </source>
</evidence>
<organism evidence="3 4">
    <name type="scientific">Frankia umida</name>
    <dbReference type="NCBI Taxonomy" id="573489"/>
    <lineage>
        <taxon>Bacteria</taxon>
        <taxon>Bacillati</taxon>
        <taxon>Actinomycetota</taxon>
        <taxon>Actinomycetes</taxon>
        <taxon>Frankiales</taxon>
        <taxon>Frankiaceae</taxon>
        <taxon>Frankia</taxon>
    </lineage>
</organism>
<dbReference type="InterPro" id="IPR005545">
    <property type="entry name" value="YCII"/>
</dbReference>
<evidence type="ECO:0000313" key="4">
    <source>
        <dbReference type="Proteomes" id="UP001201873"/>
    </source>
</evidence>
<dbReference type="PANTHER" id="PTHR35174">
    <property type="entry name" value="BLL7171 PROTEIN-RELATED"/>
    <property type="match status" value="1"/>
</dbReference>
<dbReference type="Gene3D" id="3.30.70.1060">
    <property type="entry name" value="Dimeric alpha+beta barrel"/>
    <property type="match status" value="1"/>
</dbReference>
<proteinExistence type="inferred from homology"/>
<gene>
    <name evidence="3" type="ORF">MXD59_06825</name>
</gene>
<feature type="domain" description="YCII-related" evidence="2">
    <location>
        <begin position="16"/>
        <end position="118"/>
    </location>
</feature>
<keyword evidence="4" id="KW-1185">Reference proteome</keyword>
<dbReference type="PANTHER" id="PTHR35174:SF3">
    <property type="entry name" value="BLL7171 PROTEIN"/>
    <property type="match status" value="1"/>
</dbReference>